<dbReference type="OrthoDB" id="2375382at2"/>
<evidence type="ECO:0000256" key="1">
    <source>
        <dbReference type="SAM" id="MobiDB-lite"/>
    </source>
</evidence>
<keyword evidence="3" id="KW-1185">Reference proteome</keyword>
<comment type="caution">
    <text evidence="2">The sequence shown here is derived from an EMBL/GenBank/DDBJ whole genome shotgun (WGS) entry which is preliminary data.</text>
</comment>
<name>A0A1R0KU80_9PSEU</name>
<dbReference type="AlphaFoldDB" id="A0A1R0KU80"/>
<dbReference type="RefSeq" id="WP_143253050.1">
    <property type="nucleotide sequence ID" value="NZ_MQUQ01000007.1"/>
</dbReference>
<gene>
    <name evidence="2" type="ORF">BS329_15605</name>
</gene>
<evidence type="ECO:0000313" key="3">
    <source>
        <dbReference type="Proteomes" id="UP000187486"/>
    </source>
</evidence>
<organism evidence="2 3">
    <name type="scientific">Amycolatopsis coloradensis</name>
    <dbReference type="NCBI Taxonomy" id="76021"/>
    <lineage>
        <taxon>Bacteria</taxon>
        <taxon>Bacillati</taxon>
        <taxon>Actinomycetota</taxon>
        <taxon>Actinomycetes</taxon>
        <taxon>Pseudonocardiales</taxon>
        <taxon>Pseudonocardiaceae</taxon>
        <taxon>Amycolatopsis</taxon>
    </lineage>
</organism>
<feature type="region of interest" description="Disordered" evidence="1">
    <location>
        <begin position="386"/>
        <end position="413"/>
    </location>
</feature>
<sequence length="687" mass="74698">MTPTPTPADLRSQEQAILEALGAIGGQKPVTALALAAKPGVVLSQTMISQVWRHAGFTPTPPGLLIADPWFAGQSRMIVGLLVAGAAGGTSMDVRQRIIPGGLKIAVFAVGQRQATGRSKDSERQQIAALRGRQQVFDESLAVASEATRLAKRPRGVADEVAAVEVVRFLSDLRAEVPPEFTVQVIASVAPGPVIEVWASRQQRVVLRHTPTDVAWSALFTRCAAATVSMLEARGIPSPLPAAAVRLRAECAAPAPFSCGGWRRPDDVPSVLAVLGRRRPRARRSAPPAQTWQVALQGLRDRRSPDFPADLPAYEFLIALRQRSRVEPLVKSDLLAALVVWNDLSITRDRCEAQLIAFNIEAATNSTQSKTAPLLGLGSAGAVGLRRRRLASGSPPGRRGRRATPDPRNSVVLDEEGRRRDVVRDVVDELQAWWVDDLVDHESLIERIPARDDVFGMIAYIVDPRRRIALHADSDRPTPTERRQADGHAGLILANDVYHRIHAERAGCIDLAREYGATWTEIGLAVGKSKGGAYKERVALARMAGDNDQGREANAASTVPAFWKGYVSELQRQITAFIDHADYFADDESITDWLDLLSFAGIGLGRQHFTFFLELVDELANALDCVACDLPQPPVATDDSGRRLCLRCKLGARADLGDLFDEAVNLSKTLIKERRASASYETASHQP</sequence>
<proteinExistence type="predicted"/>
<reference evidence="2 3" key="1">
    <citation type="submission" date="2016-01" db="EMBL/GenBank/DDBJ databases">
        <title>Amycolatopsis coloradensis genome sequencing and assembly.</title>
        <authorList>
            <person name="Mayilraj S."/>
        </authorList>
    </citation>
    <scope>NUCLEOTIDE SEQUENCE [LARGE SCALE GENOMIC DNA]</scope>
    <source>
        <strain evidence="2 3">DSM 44225</strain>
    </source>
</reference>
<protein>
    <submittedName>
        <fullName evidence="2">Uncharacterized protein</fullName>
    </submittedName>
</protein>
<dbReference type="Proteomes" id="UP000187486">
    <property type="component" value="Unassembled WGS sequence"/>
</dbReference>
<accession>A0A1R0KU80</accession>
<evidence type="ECO:0000313" key="2">
    <source>
        <dbReference type="EMBL" id="OLZ51689.1"/>
    </source>
</evidence>
<dbReference type="EMBL" id="MQUQ01000007">
    <property type="protein sequence ID" value="OLZ51689.1"/>
    <property type="molecule type" value="Genomic_DNA"/>
</dbReference>